<organism evidence="1 2">
    <name type="scientific">Trichonephila clavipes</name>
    <name type="common">Golden silk orbweaver</name>
    <name type="synonym">Nephila clavipes</name>
    <dbReference type="NCBI Taxonomy" id="2585209"/>
    <lineage>
        <taxon>Eukaryota</taxon>
        <taxon>Metazoa</taxon>
        <taxon>Ecdysozoa</taxon>
        <taxon>Arthropoda</taxon>
        <taxon>Chelicerata</taxon>
        <taxon>Arachnida</taxon>
        <taxon>Araneae</taxon>
        <taxon>Araneomorphae</taxon>
        <taxon>Entelegynae</taxon>
        <taxon>Araneoidea</taxon>
        <taxon>Nephilidae</taxon>
        <taxon>Trichonephila</taxon>
    </lineage>
</organism>
<dbReference type="Proteomes" id="UP000887159">
    <property type="component" value="Unassembled WGS sequence"/>
</dbReference>
<dbReference type="AlphaFoldDB" id="A0A8X6UZA2"/>
<protein>
    <submittedName>
        <fullName evidence="1">Uncharacterized protein</fullName>
    </submittedName>
</protein>
<proteinExistence type="predicted"/>
<dbReference type="EMBL" id="BMAU01021173">
    <property type="protein sequence ID" value="GFX93373.1"/>
    <property type="molecule type" value="Genomic_DNA"/>
</dbReference>
<keyword evidence="2" id="KW-1185">Reference proteome</keyword>
<evidence type="ECO:0000313" key="1">
    <source>
        <dbReference type="EMBL" id="GFX93373.1"/>
    </source>
</evidence>
<name>A0A8X6UZA2_TRICX</name>
<sequence>MLHVSWPYLLKNKAKVLQKKRYQDSSQNVIDASLCCKCASNDDQRGLAIERNGTSDHNFSLRDYVACNSESGIGMLPWASPDTSSMIIRTQLEARFVAKH</sequence>
<comment type="caution">
    <text evidence="1">The sequence shown here is derived from an EMBL/GenBank/DDBJ whole genome shotgun (WGS) entry which is preliminary data.</text>
</comment>
<reference evidence="1" key="1">
    <citation type="submission" date="2020-08" db="EMBL/GenBank/DDBJ databases">
        <title>Multicomponent nature underlies the extraordinary mechanical properties of spider dragline silk.</title>
        <authorList>
            <person name="Kono N."/>
            <person name="Nakamura H."/>
            <person name="Mori M."/>
            <person name="Yoshida Y."/>
            <person name="Ohtoshi R."/>
            <person name="Malay A.D."/>
            <person name="Moran D.A.P."/>
            <person name="Tomita M."/>
            <person name="Numata K."/>
            <person name="Arakawa K."/>
        </authorList>
    </citation>
    <scope>NUCLEOTIDE SEQUENCE</scope>
</reference>
<evidence type="ECO:0000313" key="2">
    <source>
        <dbReference type="Proteomes" id="UP000887159"/>
    </source>
</evidence>
<gene>
    <name evidence="1" type="ORF">TNCV_151791</name>
</gene>
<accession>A0A8X6UZA2</accession>